<proteinExistence type="predicted"/>
<keyword evidence="4 6" id="KW-1133">Transmembrane helix</keyword>
<dbReference type="GO" id="GO:0016020">
    <property type="term" value="C:membrane"/>
    <property type="evidence" value="ECO:0007669"/>
    <property type="project" value="UniProtKB-SubCell"/>
</dbReference>
<keyword evidence="2 6" id="KW-0812">Transmembrane</keyword>
<dbReference type="InterPro" id="IPR010880">
    <property type="entry name" value="Herpes_UL37_HHV-5-rel"/>
</dbReference>
<evidence type="ECO:0000256" key="6">
    <source>
        <dbReference type="SAM" id="Phobius"/>
    </source>
</evidence>
<protein>
    <submittedName>
        <fullName evidence="7">A37</fullName>
    </submittedName>
</protein>
<feature type="transmembrane region" description="Helical" evidence="6">
    <location>
        <begin position="277"/>
        <end position="299"/>
    </location>
</feature>
<accession>A0A0F6R491</accession>
<evidence type="ECO:0000313" key="7">
    <source>
        <dbReference type="EMBL" id="AKE44213.1"/>
    </source>
</evidence>
<name>A0A0F6R491_RCMVE</name>
<dbReference type="Pfam" id="PF07413">
    <property type="entry name" value="Herpes_UL37_2"/>
    <property type="match status" value="1"/>
</dbReference>
<dbReference type="Proteomes" id="UP000105122">
    <property type="component" value="Segment"/>
</dbReference>
<gene>
    <name evidence="7" type="primary">a37</name>
</gene>
<evidence type="ECO:0000256" key="5">
    <source>
        <dbReference type="ARBA" id="ARBA00023136"/>
    </source>
</evidence>
<evidence type="ECO:0000256" key="3">
    <source>
        <dbReference type="ARBA" id="ARBA00022729"/>
    </source>
</evidence>
<evidence type="ECO:0000313" key="8">
    <source>
        <dbReference type="Proteomes" id="UP000105122"/>
    </source>
</evidence>
<keyword evidence="5 6" id="KW-0472">Membrane</keyword>
<comment type="subcellular location">
    <subcellularLocation>
        <location evidence="1">Membrane</location>
        <topology evidence="1">Single-pass membrane protein</topology>
    </subcellularLocation>
</comment>
<organism evidence="7 8">
    <name type="scientific">Rat cytomegalovirus ALL-03</name>
    <dbReference type="NCBI Taxonomy" id="1640278"/>
    <lineage>
        <taxon>Viruses</taxon>
        <taxon>Duplodnaviria</taxon>
        <taxon>Heunggongvirae</taxon>
        <taxon>Peploviricota</taxon>
        <taxon>Herviviricetes</taxon>
        <taxon>Herpesvirales</taxon>
        <taxon>Orthoherpesviridae</taxon>
        <taxon>Betaherpesvirinae</taxon>
        <taxon>Muromegalovirus</taxon>
        <taxon>Muromegalovirus muridbeta8</taxon>
        <taxon>Rat cytomegalovirus (isolate England)</taxon>
    </lineage>
</organism>
<evidence type="ECO:0000256" key="2">
    <source>
        <dbReference type="ARBA" id="ARBA00022692"/>
    </source>
</evidence>
<evidence type="ECO:0000256" key="4">
    <source>
        <dbReference type="ARBA" id="ARBA00022989"/>
    </source>
</evidence>
<dbReference type="EMBL" id="KP967684">
    <property type="protein sequence ID" value="AKE44213.1"/>
    <property type="molecule type" value="Genomic_DNA"/>
</dbReference>
<keyword evidence="3" id="KW-0732">Signal</keyword>
<reference evidence="7 8" key="1">
    <citation type="journal article" date="2015" name="Genome Announc.">
        <title>Complete Genome Sequence of Rat Cytomegalovirus Strain ALL-03 (Malaysian Strain).</title>
        <authorList>
            <person name="Balakrishnan K.N."/>
            <person name="Abdullah A.A."/>
            <person name="Camalxaman S.N."/>
            <person name="Quah Y.W."/>
            <person name="Abba Y."/>
            <person name="Hani H."/>
            <person name="Loh H.S."/>
            <person name="Kamal F.M."/>
            <person name="Zeenathul N.A."/>
            <person name="Aini I."/>
            <person name="Omar A.R."/>
            <person name="Noordin M.M."/>
            <person name="Mohd Azmi M.L."/>
        </authorList>
    </citation>
    <scope>NUCLEOTIDE SEQUENCE [LARGE SCALE GENOMIC DNA]</scope>
    <source>
        <strain evidence="7">ALL-03</strain>
    </source>
</reference>
<evidence type="ECO:0000256" key="1">
    <source>
        <dbReference type="ARBA" id="ARBA00004167"/>
    </source>
</evidence>
<sequence length="328" mass="37087">MIIVKSQMCYRNRCCVIYLMLLQASMSSNVPEKLTFECSYDVCLVHRKDGRVNIGCVVTCTYGLDVVFSGRCNEGFNLVSNWFVKIHRRLEVRNLQILKIGIAYYFAGYVLRPLSLWPDLITHSHGKTSMGGVARCWVRGAESGGSVELKTHTQGAYKLDVEPGLRNITWTAEDTNHANMLEFLQSNLSEDVYIFNSCPKMLYAVSIGHHSDGSPDLMKRTAIIRRDACAGGFVSDRWADIWKNWTKYCEFYEDTQRDPAFSITIKNSKLNNGTPNLIGMFVVVFGAFAMLALFCAMTIKQRKSIFKDFRGESSLRIKDGGVVREDAL</sequence>